<organism evidence="1 2">
    <name type="scientific">Naganishia friedmannii</name>
    <dbReference type="NCBI Taxonomy" id="89922"/>
    <lineage>
        <taxon>Eukaryota</taxon>
        <taxon>Fungi</taxon>
        <taxon>Dikarya</taxon>
        <taxon>Basidiomycota</taxon>
        <taxon>Agaricomycotina</taxon>
        <taxon>Tremellomycetes</taxon>
        <taxon>Filobasidiales</taxon>
        <taxon>Filobasidiaceae</taxon>
        <taxon>Naganishia</taxon>
    </lineage>
</organism>
<comment type="caution">
    <text evidence="1">The sequence shown here is derived from an EMBL/GenBank/DDBJ whole genome shotgun (WGS) entry which is preliminary data.</text>
</comment>
<protein>
    <submittedName>
        <fullName evidence="1">Uncharacterized protein</fullName>
    </submittedName>
</protein>
<accession>A0ACC2W9C1</accession>
<gene>
    <name evidence="1" type="ORF">QFC21_001142</name>
</gene>
<dbReference type="Proteomes" id="UP001227268">
    <property type="component" value="Unassembled WGS sequence"/>
</dbReference>
<proteinExistence type="predicted"/>
<evidence type="ECO:0000313" key="1">
    <source>
        <dbReference type="EMBL" id="KAJ9107682.1"/>
    </source>
</evidence>
<dbReference type="EMBL" id="JASBWT010000002">
    <property type="protein sequence ID" value="KAJ9107682.1"/>
    <property type="molecule type" value="Genomic_DNA"/>
</dbReference>
<name>A0ACC2W9C1_9TREE</name>
<reference evidence="1" key="1">
    <citation type="submission" date="2023-04" db="EMBL/GenBank/DDBJ databases">
        <title>Draft Genome sequencing of Naganishia species isolated from polar environments using Oxford Nanopore Technology.</title>
        <authorList>
            <person name="Leo P."/>
            <person name="Venkateswaran K."/>
        </authorList>
    </citation>
    <scope>NUCLEOTIDE SEQUENCE</scope>
    <source>
        <strain evidence="1">MNA-CCFEE 5423</strain>
    </source>
</reference>
<evidence type="ECO:0000313" key="2">
    <source>
        <dbReference type="Proteomes" id="UP001227268"/>
    </source>
</evidence>
<keyword evidence="2" id="KW-1185">Reference proteome</keyword>
<sequence length="85" mass="9567">MSYHSQPSSQKTRHYANLASKLQRLQGELKVTEEYMGHMSKQLDGMSKFGAYSGAQFMAASRLVDVDLQRQGAESAQSQRPDQEQ</sequence>